<dbReference type="PANTHER" id="PTHR43297:SF2">
    <property type="entry name" value="DIPEPTIDE TRANSPORT ATP-BINDING PROTEIN DPPD"/>
    <property type="match status" value="1"/>
</dbReference>
<dbReference type="NCBIfam" id="TIGR01727">
    <property type="entry name" value="oligo_HPY"/>
    <property type="match status" value="1"/>
</dbReference>
<dbReference type="PROSITE" id="PS50928">
    <property type="entry name" value="ABC_TM1"/>
    <property type="match status" value="1"/>
</dbReference>
<dbReference type="InterPro" id="IPR035906">
    <property type="entry name" value="MetI-like_sf"/>
</dbReference>
<evidence type="ECO:0000256" key="8">
    <source>
        <dbReference type="ARBA" id="ARBA00022840"/>
    </source>
</evidence>
<evidence type="ECO:0000256" key="5">
    <source>
        <dbReference type="ARBA" id="ARBA00022475"/>
    </source>
</evidence>
<keyword evidence="5" id="KW-1003">Cell membrane</keyword>
<dbReference type="InterPro" id="IPR027417">
    <property type="entry name" value="P-loop_NTPase"/>
</dbReference>
<dbReference type="InterPro" id="IPR013563">
    <property type="entry name" value="Oligopep_ABC_C"/>
</dbReference>
<keyword evidence="7" id="KW-0547">Nucleotide-binding</keyword>
<organism evidence="15 16">
    <name type="scientific">Phytoactinopolyspora halophila</name>
    <dbReference type="NCBI Taxonomy" id="1981511"/>
    <lineage>
        <taxon>Bacteria</taxon>
        <taxon>Bacillati</taxon>
        <taxon>Actinomycetota</taxon>
        <taxon>Actinomycetes</taxon>
        <taxon>Jiangellales</taxon>
        <taxon>Jiangellaceae</taxon>
        <taxon>Phytoactinopolyspora</taxon>
    </lineage>
</organism>
<feature type="compositionally biased region" description="Basic and acidic residues" evidence="12">
    <location>
        <begin position="285"/>
        <end position="294"/>
    </location>
</feature>
<comment type="similarity">
    <text evidence="3">Belongs to the ABC transporter superfamily.</text>
</comment>
<keyword evidence="9 11" id="KW-1133">Transmembrane helix</keyword>
<keyword evidence="10 11" id="KW-0472">Membrane</keyword>
<dbReference type="PROSITE" id="PS50893">
    <property type="entry name" value="ABC_TRANSPORTER_2"/>
    <property type="match status" value="1"/>
</dbReference>
<feature type="compositionally biased region" description="Polar residues" evidence="12">
    <location>
        <begin position="640"/>
        <end position="649"/>
    </location>
</feature>
<gene>
    <name evidence="15" type="ORF">DPM12_00265</name>
</gene>
<feature type="domain" description="ABC transporter" evidence="13">
    <location>
        <begin position="305"/>
        <end position="555"/>
    </location>
</feature>
<dbReference type="FunFam" id="3.40.50.300:FF:000016">
    <property type="entry name" value="Oligopeptide ABC transporter ATP-binding component"/>
    <property type="match status" value="1"/>
</dbReference>
<proteinExistence type="inferred from homology"/>
<feature type="transmembrane region" description="Helical" evidence="11">
    <location>
        <begin position="79"/>
        <end position="103"/>
    </location>
</feature>
<keyword evidence="6 11" id="KW-0812">Transmembrane</keyword>
<dbReference type="GO" id="GO:0015833">
    <property type="term" value="P:peptide transport"/>
    <property type="evidence" value="ECO:0007669"/>
    <property type="project" value="InterPro"/>
</dbReference>
<feature type="transmembrane region" description="Helical" evidence="11">
    <location>
        <begin position="239"/>
        <end position="264"/>
    </location>
</feature>
<evidence type="ECO:0000256" key="1">
    <source>
        <dbReference type="ARBA" id="ARBA00004141"/>
    </source>
</evidence>
<dbReference type="SMART" id="SM00382">
    <property type="entry name" value="AAA"/>
    <property type="match status" value="1"/>
</dbReference>
<dbReference type="Pfam" id="PF00528">
    <property type="entry name" value="BPD_transp_1"/>
    <property type="match status" value="1"/>
</dbReference>
<comment type="similarity">
    <text evidence="11">Belongs to the binding-protein-dependent transport system permease family.</text>
</comment>
<dbReference type="Pfam" id="PF00005">
    <property type="entry name" value="ABC_tran"/>
    <property type="match status" value="1"/>
</dbReference>
<dbReference type="RefSeq" id="WP_112256116.1">
    <property type="nucleotide sequence ID" value="NZ_QMIG01000001.1"/>
</dbReference>
<dbReference type="GO" id="GO:0055085">
    <property type="term" value="P:transmembrane transport"/>
    <property type="evidence" value="ECO:0007669"/>
    <property type="project" value="InterPro"/>
</dbReference>
<dbReference type="Pfam" id="PF08352">
    <property type="entry name" value="oligo_HPY"/>
    <property type="match status" value="1"/>
</dbReference>
<evidence type="ECO:0000256" key="4">
    <source>
        <dbReference type="ARBA" id="ARBA00022448"/>
    </source>
</evidence>
<evidence type="ECO:0000256" key="9">
    <source>
        <dbReference type="ARBA" id="ARBA00022989"/>
    </source>
</evidence>
<feature type="transmembrane region" description="Helical" evidence="11">
    <location>
        <begin position="110"/>
        <end position="134"/>
    </location>
</feature>
<sequence>MRTARWRAALRTPLGATAAAGSLALLVLAVAGPVLWGSAAEETDVASMNQPPSGDHLFGTDDLGRDVLARVLVATRTSLGLALGATAIGIALGLILGTLPVVLGQRLGRMVVALVNFLVAFPALLLALFFAVIFGLDARGAMLAIGMAIAPSFARLVQTLSASVAGRDYVSAARIAGVGRFRLIRRHVLPNIAEPLVVNATMGAGGALLAFAGLSFLGLGVQPPTYDWGRLLGEGLGRIYVNPAAALAPGVAVVVAGLVFALLGETCAAVLGVRTGRGPVAGRARHAEQPESGKEAAGTGGDTVLHVDNLTVAFPAERGTSRAVDGVTLGVRAGEAVGIVGESGSGKSLTALSAAGLAPASATVSADRLDVAGVPVLASSEAQLRDRLGTSVAMVFQDPTSSLNPSMRVGRQLGEIAQTHDGTSRAEGLRRAVERLTWVHIPDPQMRAGQFPHEFSGGMRQRAMIGMGLMGRPQLMIADEPTTALDVTVQREILRLLRDVQHDSGAAILLISHDIAVVSQICDRVLVMYAGRIVEELPVDRLDGGAVHPYTRALLASVPDMSTPQDVPLATIAGRPPEPSERSPGCAFAPRCAFADDLCRSTDPVLEVVGPQQRAACWHPQRAESVSGGTAGEMPGGTAGQSPEQTPARVTTGDDQ</sequence>
<dbReference type="PANTHER" id="PTHR43297">
    <property type="entry name" value="OLIGOPEPTIDE TRANSPORT ATP-BINDING PROTEIN APPD"/>
    <property type="match status" value="1"/>
</dbReference>
<feature type="region of interest" description="Disordered" evidence="12">
    <location>
        <begin position="282"/>
        <end position="302"/>
    </location>
</feature>
<feature type="region of interest" description="Disordered" evidence="12">
    <location>
        <begin position="617"/>
        <end position="656"/>
    </location>
</feature>
<dbReference type="CDD" id="cd03257">
    <property type="entry name" value="ABC_NikE_OppD_transporters"/>
    <property type="match status" value="1"/>
</dbReference>
<protein>
    <submittedName>
        <fullName evidence="15">Peptide ABC transporter ATP-binding protein</fullName>
    </submittedName>
</protein>
<evidence type="ECO:0000313" key="16">
    <source>
        <dbReference type="Proteomes" id="UP000250462"/>
    </source>
</evidence>
<dbReference type="Gene3D" id="1.10.3720.10">
    <property type="entry name" value="MetI-like"/>
    <property type="match status" value="1"/>
</dbReference>
<evidence type="ECO:0000256" key="2">
    <source>
        <dbReference type="ARBA" id="ARBA00004202"/>
    </source>
</evidence>
<evidence type="ECO:0000256" key="10">
    <source>
        <dbReference type="ARBA" id="ARBA00023136"/>
    </source>
</evidence>
<dbReference type="SUPFAM" id="SSF161098">
    <property type="entry name" value="MetI-like"/>
    <property type="match status" value="1"/>
</dbReference>
<evidence type="ECO:0000256" key="6">
    <source>
        <dbReference type="ARBA" id="ARBA00022692"/>
    </source>
</evidence>
<dbReference type="InterPro" id="IPR017871">
    <property type="entry name" value="ABC_transporter-like_CS"/>
</dbReference>
<dbReference type="Gene3D" id="3.40.50.300">
    <property type="entry name" value="P-loop containing nucleotide triphosphate hydrolases"/>
    <property type="match status" value="1"/>
</dbReference>
<comment type="caution">
    <text evidence="15">The sequence shown here is derived from an EMBL/GenBank/DDBJ whole genome shotgun (WGS) entry which is preliminary data.</text>
</comment>
<evidence type="ECO:0000256" key="3">
    <source>
        <dbReference type="ARBA" id="ARBA00005417"/>
    </source>
</evidence>
<dbReference type="InterPro" id="IPR000515">
    <property type="entry name" value="MetI-like"/>
</dbReference>
<evidence type="ECO:0000313" key="15">
    <source>
        <dbReference type="EMBL" id="RAW18566.1"/>
    </source>
</evidence>
<accession>A0A329R3E2</accession>
<dbReference type="GO" id="GO:0005524">
    <property type="term" value="F:ATP binding"/>
    <property type="evidence" value="ECO:0007669"/>
    <property type="project" value="UniProtKB-KW"/>
</dbReference>
<dbReference type="OrthoDB" id="3677453at2"/>
<reference evidence="15 16" key="1">
    <citation type="submission" date="2018-06" db="EMBL/GenBank/DDBJ databases">
        <title>Phytoactinopolyspora halophila sp. nov., a novel halophilic actinomycete isolated from a saline soil in China.</title>
        <authorList>
            <person name="Tang S.-K."/>
        </authorList>
    </citation>
    <scope>NUCLEOTIDE SEQUENCE [LARGE SCALE GENOMIC DNA]</scope>
    <source>
        <strain evidence="15 16">YIM 96934</strain>
    </source>
</reference>
<dbReference type="InterPro" id="IPR003439">
    <property type="entry name" value="ABC_transporter-like_ATP-bd"/>
</dbReference>
<comment type="subcellular location">
    <subcellularLocation>
        <location evidence="11">Cell membrane</location>
        <topology evidence="11">Multi-pass membrane protein</topology>
    </subcellularLocation>
    <subcellularLocation>
        <location evidence="2">Cell membrane</location>
        <topology evidence="2">Peripheral membrane protein</topology>
    </subcellularLocation>
    <subcellularLocation>
        <location evidence="1">Membrane</location>
        <topology evidence="1">Multi-pass membrane protein</topology>
    </subcellularLocation>
</comment>
<evidence type="ECO:0000256" key="12">
    <source>
        <dbReference type="SAM" id="MobiDB-lite"/>
    </source>
</evidence>
<dbReference type="AlphaFoldDB" id="A0A329R3E2"/>
<evidence type="ECO:0000256" key="7">
    <source>
        <dbReference type="ARBA" id="ARBA00022741"/>
    </source>
</evidence>
<evidence type="ECO:0000256" key="11">
    <source>
        <dbReference type="RuleBase" id="RU363032"/>
    </source>
</evidence>
<dbReference type="GO" id="GO:0016887">
    <property type="term" value="F:ATP hydrolysis activity"/>
    <property type="evidence" value="ECO:0007669"/>
    <property type="project" value="InterPro"/>
</dbReference>
<name>A0A329R3E2_9ACTN</name>
<dbReference type="InterPro" id="IPR050388">
    <property type="entry name" value="ABC_Ni/Peptide_Import"/>
</dbReference>
<feature type="transmembrane region" description="Helical" evidence="11">
    <location>
        <begin position="196"/>
        <end position="219"/>
    </location>
</feature>
<dbReference type="Proteomes" id="UP000250462">
    <property type="component" value="Unassembled WGS sequence"/>
</dbReference>
<dbReference type="GO" id="GO:0005886">
    <property type="term" value="C:plasma membrane"/>
    <property type="evidence" value="ECO:0007669"/>
    <property type="project" value="UniProtKB-SubCell"/>
</dbReference>
<dbReference type="SUPFAM" id="SSF52540">
    <property type="entry name" value="P-loop containing nucleoside triphosphate hydrolases"/>
    <property type="match status" value="1"/>
</dbReference>
<dbReference type="EMBL" id="QMIG01000001">
    <property type="protein sequence ID" value="RAW18566.1"/>
    <property type="molecule type" value="Genomic_DNA"/>
</dbReference>
<keyword evidence="4 11" id="KW-0813">Transport</keyword>
<feature type="domain" description="ABC transmembrane type-1" evidence="14">
    <location>
        <begin position="75"/>
        <end position="264"/>
    </location>
</feature>
<dbReference type="PROSITE" id="PS00211">
    <property type="entry name" value="ABC_TRANSPORTER_1"/>
    <property type="match status" value="1"/>
</dbReference>
<dbReference type="CDD" id="cd06261">
    <property type="entry name" value="TM_PBP2"/>
    <property type="match status" value="1"/>
</dbReference>
<keyword evidence="8 15" id="KW-0067">ATP-binding</keyword>
<dbReference type="InterPro" id="IPR003593">
    <property type="entry name" value="AAA+_ATPase"/>
</dbReference>
<evidence type="ECO:0000259" key="14">
    <source>
        <dbReference type="PROSITE" id="PS50928"/>
    </source>
</evidence>
<feature type="compositionally biased region" description="Gly residues" evidence="12">
    <location>
        <begin position="629"/>
        <end position="639"/>
    </location>
</feature>
<evidence type="ECO:0000259" key="13">
    <source>
        <dbReference type="PROSITE" id="PS50893"/>
    </source>
</evidence>
<keyword evidence="16" id="KW-1185">Reference proteome</keyword>